<comment type="caution">
    <text evidence="2">The sequence shown here is derived from an EMBL/GenBank/DDBJ whole genome shotgun (WGS) entry which is preliminary data.</text>
</comment>
<dbReference type="PANTHER" id="PTHR22916">
    <property type="entry name" value="GLYCOSYLTRANSFERASE"/>
    <property type="match status" value="1"/>
</dbReference>
<keyword evidence="3" id="KW-1185">Reference proteome</keyword>
<dbReference type="Gene3D" id="3.90.550.10">
    <property type="entry name" value="Spore Coat Polysaccharide Biosynthesis Protein SpsA, Chain A"/>
    <property type="match status" value="1"/>
</dbReference>
<dbReference type="GO" id="GO:0016758">
    <property type="term" value="F:hexosyltransferase activity"/>
    <property type="evidence" value="ECO:0007669"/>
    <property type="project" value="UniProtKB-ARBA"/>
</dbReference>
<evidence type="ECO:0000313" key="3">
    <source>
        <dbReference type="Proteomes" id="UP000245876"/>
    </source>
</evidence>
<dbReference type="OrthoDB" id="3226099at2"/>
<accession>A0A2U2N5F4</accession>
<dbReference type="InterPro" id="IPR029044">
    <property type="entry name" value="Nucleotide-diphossugar_trans"/>
</dbReference>
<organism evidence="2 3">
    <name type="scientific">Bifidobacterium callitrichidarum</name>
    <dbReference type="NCBI Taxonomy" id="2052941"/>
    <lineage>
        <taxon>Bacteria</taxon>
        <taxon>Bacillati</taxon>
        <taxon>Actinomycetota</taxon>
        <taxon>Actinomycetes</taxon>
        <taxon>Bifidobacteriales</taxon>
        <taxon>Bifidobacteriaceae</taxon>
        <taxon>Bifidobacterium</taxon>
    </lineage>
</organism>
<evidence type="ECO:0000313" key="2">
    <source>
        <dbReference type="EMBL" id="PWG64451.1"/>
    </source>
</evidence>
<feature type="domain" description="Glycosyltransferase 2-like" evidence="1">
    <location>
        <begin position="10"/>
        <end position="144"/>
    </location>
</feature>
<protein>
    <recommendedName>
        <fullName evidence="1">Glycosyltransferase 2-like domain-containing protein</fullName>
    </recommendedName>
</protein>
<dbReference type="PANTHER" id="PTHR22916:SF3">
    <property type="entry name" value="UDP-GLCNAC:BETAGAL BETA-1,3-N-ACETYLGLUCOSAMINYLTRANSFERASE-LIKE PROTEIN 1"/>
    <property type="match status" value="1"/>
</dbReference>
<dbReference type="Pfam" id="PF00535">
    <property type="entry name" value="Glycos_transf_2"/>
    <property type="match status" value="1"/>
</dbReference>
<proteinExistence type="predicted"/>
<dbReference type="Proteomes" id="UP000245876">
    <property type="component" value="Unassembled WGS sequence"/>
</dbReference>
<dbReference type="CDD" id="cd00761">
    <property type="entry name" value="Glyco_tranf_GTA_type"/>
    <property type="match status" value="1"/>
</dbReference>
<dbReference type="RefSeq" id="WP_109057452.1">
    <property type="nucleotide sequence ID" value="NZ_QFFM01000017.1"/>
</dbReference>
<gene>
    <name evidence="2" type="ORF">DF196_08685</name>
</gene>
<name>A0A2U2N5F4_9BIFI</name>
<sequence>MVSDNGVFLSFVIPVYNAEKTVRQCLDSIVAQMNTVDEPYEIICVDDGSTDASPHILDDYAVKYEELSVVHAANGGPSQAREYGVALAQGKYIAFADSDDYYRDDSLSGIVREVKANDGIGMYIFGYCERNEPDGALTEHKTITSAGKRQSTHDFLKTYAVPEHTSLLNFLFNKVYRADVAKSAHFDHDVVLGEDALYNYACYAVCPEVYVGGQTAYVYENYSAHSLSRGRSLDEVWAAYKTIVQGIAPVLEQYGLGMQAQSLHAVYLIGVIHEYLRKPMVTPQDRHVAAAILRDSFNRKLLLSVRGRMGTFDSLLLRCARRGWGQLGLLLCDMKRLRKLF</sequence>
<reference evidence="2 3" key="1">
    <citation type="journal article" date="2018" name="Int. J. Syst. Evol. Microbiol.">
        <title>Bifidobacterium callitrichidarum sp. nov. from the faeces of the emperor tamarin (Saguinus imperator).</title>
        <authorList>
            <person name="Modesto M."/>
            <person name="Michelini S."/>
            <person name="Sansosti M.C."/>
            <person name="De Filippo C."/>
            <person name="Cavalieri D."/>
            <person name="Qvirist L."/>
            <person name="Andlid T."/>
            <person name="Spiezio C."/>
            <person name="Sandri C."/>
            <person name="Pascarelli S."/>
            <person name="Sgorbati B."/>
            <person name="Mattarelli P."/>
        </authorList>
    </citation>
    <scope>NUCLEOTIDE SEQUENCE [LARGE SCALE GENOMIC DNA]</scope>
    <source>
        <strain evidence="2 3">TRI 5</strain>
    </source>
</reference>
<evidence type="ECO:0000259" key="1">
    <source>
        <dbReference type="Pfam" id="PF00535"/>
    </source>
</evidence>
<dbReference type="AlphaFoldDB" id="A0A2U2N5F4"/>
<dbReference type="InterPro" id="IPR001173">
    <property type="entry name" value="Glyco_trans_2-like"/>
</dbReference>
<dbReference type="EMBL" id="QFFM01000017">
    <property type="protein sequence ID" value="PWG64451.1"/>
    <property type="molecule type" value="Genomic_DNA"/>
</dbReference>
<dbReference type="SUPFAM" id="SSF53448">
    <property type="entry name" value="Nucleotide-diphospho-sugar transferases"/>
    <property type="match status" value="1"/>
</dbReference>